<comment type="caution">
    <text evidence="1">The sequence shown here is derived from an EMBL/GenBank/DDBJ whole genome shotgun (WGS) entry which is preliminary data.</text>
</comment>
<reference evidence="1 2" key="1">
    <citation type="submission" date="2021-08" db="EMBL/GenBank/DDBJ databases">
        <authorList>
            <person name="Peeters C."/>
        </authorList>
    </citation>
    <scope>NUCLEOTIDE SEQUENCE [LARGE SCALE GENOMIC DNA]</scope>
    <source>
        <strain evidence="1 2">LMG 21510</strain>
    </source>
</reference>
<evidence type="ECO:0000313" key="2">
    <source>
        <dbReference type="Proteomes" id="UP000721236"/>
    </source>
</evidence>
<dbReference type="Proteomes" id="UP000721236">
    <property type="component" value="Unassembled WGS sequence"/>
</dbReference>
<dbReference type="InterPro" id="IPR021365">
    <property type="entry name" value="DUF2891"/>
</dbReference>
<evidence type="ECO:0008006" key="3">
    <source>
        <dbReference type="Google" id="ProtNLM"/>
    </source>
</evidence>
<evidence type="ECO:0000313" key="1">
    <source>
        <dbReference type="EMBL" id="CAG9176474.1"/>
    </source>
</evidence>
<keyword evidence="2" id="KW-1185">Reference proteome</keyword>
<proteinExistence type="predicted"/>
<dbReference type="EMBL" id="CAJZAH010000003">
    <property type="protein sequence ID" value="CAG9176474.1"/>
    <property type="molecule type" value="Genomic_DNA"/>
</dbReference>
<dbReference type="Pfam" id="PF11199">
    <property type="entry name" value="DUF2891"/>
    <property type="match status" value="1"/>
</dbReference>
<name>A0ABN7YUD5_9BURK</name>
<protein>
    <recommendedName>
        <fullName evidence="3">DUF2891 domain-containing protein</fullName>
    </recommendedName>
</protein>
<organism evidence="1 2">
    <name type="scientific">Cupriavidus respiraculi</name>
    <dbReference type="NCBI Taxonomy" id="195930"/>
    <lineage>
        <taxon>Bacteria</taxon>
        <taxon>Pseudomonadati</taxon>
        <taxon>Pseudomonadota</taxon>
        <taxon>Betaproteobacteria</taxon>
        <taxon>Burkholderiales</taxon>
        <taxon>Burkholderiaceae</taxon>
        <taxon>Cupriavidus</taxon>
    </lineage>
</organism>
<dbReference type="RefSeq" id="WP_224042572.1">
    <property type="nucleotide sequence ID" value="NZ_CAJZAH010000003.1"/>
</dbReference>
<gene>
    <name evidence="1" type="ORF">LMG21510_03034</name>
</gene>
<sequence length="360" mass="39605">MAGADSLNAPLGPMAAAPVIDPATASAFARVALENVARPYPYKVEHLMTGPDDLAPPRTLHPVFCGSYDWHSSVHMHWLLVRLLTVRPELAEGPAIRAALAEQFRPDAIAAELAYFQRPGAATFERPYGWAWLLRLQAELLSFPGADPQVRDWASALAPLADHLALSLVAYLDIADFPIRTGTHANSAFALVMADRYARAQRHLTLRRAIARRAHRWYGRDQRYPARYEPGGDEFLSGGMVEAVLMRRILDGCDFAEWWEMFAPPETDLGSWLMPVGVADRRDPKLSHLDGLNLSRAWCWRMLAPSLPPDLHALAARAHADHLAASLQQAVAGDYVGTHWLASFAMLALTDTDEAPAAGA</sequence>
<accession>A0ABN7YUD5</accession>